<reference evidence="8 9" key="1">
    <citation type="journal article" date="2015" name="Int. J. Syst. Evol. Microbiol.">
        <title>Hyunsoonleella pacifica sp. nov., isolated from seawater of South Pacific Gyre.</title>
        <authorList>
            <person name="Gao X."/>
            <person name="Zhang Z."/>
            <person name="Dai X."/>
            <person name="Zhang X.H."/>
        </authorList>
    </citation>
    <scope>NUCLEOTIDE SEQUENCE [LARGE SCALE GENOMIC DNA]</scope>
    <source>
        <strain evidence="8 9">SW033</strain>
    </source>
</reference>
<dbReference type="Proteomes" id="UP000292372">
    <property type="component" value="Unassembled WGS sequence"/>
</dbReference>
<keyword evidence="5 7" id="KW-1133">Transmembrane helix</keyword>
<evidence type="ECO:0000256" key="6">
    <source>
        <dbReference type="ARBA" id="ARBA00023136"/>
    </source>
</evidence>
<feature type="transmembrane region" description="Helical" evidence="7">
    <location>
        <begin position="87"/>
        <end position="104"/>
    </location>
</feature>
<keyword evidence="9" id="KW-1185">Reference proteome</keyword>
<dbReference type="AlphaFoldDB" id="A0A4Q9FKF8"/>
<evidence type="ECO:0000256" key="7">
    <source>
        <dbReference type="SAM" id="Phobius"/>
    </source>
</evidence>
<keyword evidence="4 7" id="KW-0812">Transmembrane</keyword>
<evidence type="ECO:0000313" key="9">
    <source>
        <dbReference type="Proteomes" id="UP000292372"/>
    </source>
</evidence>
<dbReference type="InterPro" id="IPR051539">
    <property type="entry name" value="T4SS-coupling_protein"/>
</dbReference>
<keyword evidence="3" id="KW-1003">Cell membrane</keyword>
<dbReference type="InterPro" id="IPR003688">
    <property type="entry name" value="TraG/VirD4"/>
</dbReference>
<feature type="transmembrane region" description="Helical" evidence="7">
    <location>
        <begin position="111"/>
        <end position="129"/>
    </location>
</feature>
<dbReference type="SUPFAM" id="SSF52540">
    <property type="entry name" value="P-loop containing nucleoside triphosphate hydrolases"/>
    <property type="match status" value="1"/>
</dbReference>
<evidence type="ECO:0000256" key="5">
    <source>
        <dbReference type="ARBA" id="ARBA00022989"/>
    </source>
</evidence>
<evidence type="ECO:0000256" key="1">
    <source>
        <dbReference type="ARBA" id="ARBA00004651"/>
    </source>
</evidence>
<accession>A0A4Q9FKF8</accession>
<dbReference type="InterPro" id="IPR027417">
    <property type="entry name" value="P-loop_NTPase"/>
</dbReference>
<dbReference type="GO" id="GO:0005886">
    <property type="term" value="C:plasma membrane"/>
    <property type="evidence" value="ECO:0007669"/>
    <property type="project" value="UniProtKB-SubCell"/>
</dbReference>
<evidence type="ECO:0000256" key="2">
    <source>
        <dbReference type="ARBA" id="ARBA00008806"/>
    </source>
</evidence>
<comment type="similarity">
    <text evidence="2">Belongs to the VirD4/TraG family.</text>
</comment>
<name>A0A4Q9FKF8_9FLAO</name>
<feature type="transmembrane region" description="Helical" evidence="7">
    <location>
        <begin position="6"/>
        <end position="27"/>
    </location>
</feature>
<dbReference type="EMBL" id="SIRS01000005">
    <property type="protein sequence ID" value="TBN14395.1"/>
    <property type="molecule type" value="Genomic_DNA"/>
</dbReference>
<evidence type="ECO:0000256" key="3">
    <source>
        <dbReference type="ARBA" id="ARBA00022475"/>
    </source>
</evidence>
<feature type="transmembrane region" description="Helical" evidence="7">
    <location>
        <begin position="57"/>
        <end position="75"/>
    </location>
</feature>
<dbReference type="OrthoDB" id="102453at2"/>
<organism evidence="8 9">
    <name type="scientific">Hyunsoonleella pacifica</name>
    <dbReference type="NCBI Taxonomy" id="1080224"/>
    <lineage>
        <taxon>Bacteria</taxon>
        <taxon>Pseudomonadati</taxon>
        <taxon>Bacteroidota</taxon>
        <taxon>Flavobacteriia</taxon>
        <taxon>Flavobacteriales</taxon>
        <taxon>Flavobacteriaceae</taxon>
    </lineage>
</organism>
<sequence length="838" mass="96596">MNDTKMAFSAMLISGFLFLAIGFVDYYPLAVYHNQVSFETDHLYRFLIKFEPIKLKYTNKFLLVMAIIASVMLYNPKKVEGKKYSKGLTYFILGIGLLAFCDIMKTGHLNLYWMSSLAYLLGFLFTLSGTNNLFQVLSFDNLANKDPFNDINESFLQMEEKIDTKHSVNIPFEYKYKGKLRNGWINFVNLFRALLIIGTPGSGKSFALIEEIIEQFINKYFTLLIYDFKLDTLTRIAFNYWFRKKKELEETKSTDLSKLPEFFAISFDNPEKSHRNNPINPYLMKSQIDAADAATIIMKNLNKEWIKQNDFFSRSAISYVSGLIWYLKKKAEELGKNICTLPHVIILSTINIEYLLEIILKDMEVRSLMIPFKDALEREAGQQLSGQTASAQISLSMLTTKEIFYVMTGNDFQLDVNSSSKPKIVCVQNNPDRSEVYAAPIGLIINKTLQVVNKPGGRPMGVILDEVPTIFLMGLRKIIDTGRSHLIATVLGIQSISQLIADYGKELADVIFDNCANIFSGAAKGESAKRISEIFGKIHQEKTSKNITKNDTTTNVSTQMMELLPKSKITAMSTGYFGGIVQDTFENPIKQKLCYGLLKPNMESKKVQNKYDTPVIRDFKVANHKELVETEVALIERLNFYEKLYKINLDFIDYIEFYNDYLNEFTEQNFESKIERMQFIKVVRELKLFDHLSEVKNIIEKDSQTDRSIKKFIRKRVERMFIEKEINRVLDENFLSVLKDIDSLVNTEYYRCTGKQPEFTVFDPDKINDEIEATIENNQEIAKNFINDYNKMSTTDLLNKFDLSNQDPIFAGTMDPIPEDNILFDEDVFSSYPIEIED</sequence>
<evidence type="ECO:0000256" key="4">
    <source>
        <dbReference type="ARBA" id="ARBA00022692"/>
    </source>
</evidence>
<comment type="caution">
    <text evidence="8">The sequence shown here is derived from an EMBL/GenBank/DDBJ whole genome shotgun (WGS) entry which is preliminary data.</text>
</comment>
<evidence type="ECO:0000313" key="8">
    <source>
        <dbReference type="EMBL" id="TBN14395.1"/>
    </source>
</evidence>
<dbReference type="Pfam" id="PF02534">
    <property type="entry name" value="T4SS-DNA_transf"/>
    <property type="match status" value="1"/>
</dbReference>
<dbReference type="CDD" id="cd01127">
    <property type="entry name" value="TrwB_TraG_TraD_VirD4"/>
    <property type="match status" value="1"/>
</dbReference>
<dbReference type="Gene3D" id="3.40.50.300">
    <property type="entry name" value="P-loop containing nucleotide triphosphate hydrolases"/>
    <property type="match status" value="2"/>
</dbReference>
<protein>
    <submittedName>
        <fullName evidence="8">Uncharacterized protein</fullName>
    </submittedName>
</protein>
<keyword evidence="6 7" id="KW-0472">Membrane</keyword>
<gene>
    <name evidence="8" type="ORF">EYD46_12535</name>
</gene>
<dbReference type="RefSeq" id="WP_130937516.1">
    <property type="nucleotide sequence ID" value="NZ_BMEE01000002.1"/>
</dbReference>
<comment type="subcellular location">
    <subcellularLocation>
        <location evidence="1">Cell membrane</location>
        <topology evidence="1">Multi-pass membrane protein</topology>
    </subcellularLocation>
</comment>
<dbReference type="PANTHER" id="PTHR37937:SF1">
    <property type="entry name" value="CONJUGATIVE TRANSFER: DNA TRANSPORT"/>
    <property type="match status" value="1"/>
</dbReference>
<proteinExistence type="inferred from homology"/>
<dbReference type="PANTHER" id="PTHR37937">
    <property type="entry name" value="CONJUGATIVE TRANSFER: DNA TRANSPORT"/>
    <property type="match status" value="1"/>
</dbReference>